<dbReference type="FunFam" id="3.10.110.10:FF:000023">
    <property type="entry name" value="Ubiquitin-conjugating enzyme E2 J2"/>
    <property type="match status" value="1"/>
</dbReference>
<evidence type="ECO:0000256" key="2">
    <source>
        <dbReference type="ARBA" id="ARBA00012486"/>
    </source>
</evidence>
<keyword evidence="3" id="KW-0808">Transferase</keyword>
<keyword evidence="8" id="KW-0067">ATP-binding</keyword>
<keyword evidence="4" id="KW-0812">Transmembrane</keyword>
<evidence type="ECO:0000256" key="6">
    <source>
        <dbReference type="ARBA" id="ARBA00022786"/>
    </source>
</evidence>
<feature type="region of interest" description="Disordered" evidence="13">
    <location>
        <begin position="161"/>
        <end position="211"/>
    </location>
</feature>
<evidence type="ECO:0000256" key="5">
    <source>
        <dbReference type="ARBA" id="ARBA00022741"/>
    </source>
</evidence>
<dbReference type="InterPro" id="IPR050113">
    <property type="entry name" value="Ub_conjugating_enzyme"/>
</dbReference>
<keyword evidence="7" id="KW-0256">Endoplasmic reticulum</keyword>
<keyword evidence="9" id="KW-1133">Transmembrane helix</keyword>
<dbReference type="AlphaFoldDB" id="A0AAD6ZN05"/>
<keyword evidence="10" id="KW-0472">Membrane</keyword>
<evidence type="ECO:0000256" key="8">
    <source>
        <dbReference type="ARBA" id="ARBA00022840"/>
    </source>
</evidence>
<evidence type="ECO:0000256" key="13">
    <source>
        <dbReference type="SAM" id="MobiDB-lite"/>
    </source>
</evidence>
<evidence type="ECO:0000256" key="1">
    <source>
        <dbReference type="ARBA" id="ARBA00004586"/>
    </source>
</evidence>
<dbReference type="EMBL" id="JARIHO010000037">
    <property type="protein sequence ID" value="KAJ7330544.1"/>
    <property type="molecule type" value="Genomic_DNA"/>
</dbReference>
<reference evidence="15" key="1">
    <citation type="submission" date="2023-03" db="EMBL/GenBank/DDBJ databases">
        <title>Massive genome expansion in bonnet fungi (Mycena s.s.) driven by repeated elements and novel gene families across ecological guilds.</title>
        <authorList>
            <consortium name="Lawrence Berkeley National Laboratory"/>
            <person name="Harder C.B."/>
            <person name="Miyauchi S."/>
            <person name="Viragh M."/>
            <person name="Kuo A."/>
            <person name="Thoen E."/>
            <person name="Andreopoulos B."/>
            <person name="Lu D."/>
            <person name="Skrede I."/>
            <person name="Drula E."/>
            <person name="Henrissat B."/>
            <person name="Morin E."/>
            <person name="Kohler A."/>
            <person name="Barry K."/>
            <person name="LaButti K."/>
            <person name="Morin E."/>
            <person name="Salamov A."/>
            <person name="Lipzen A."/>
            <person name="Mereny Z."/>
            <person name="Hegedus B."/>
            <person name="Baldrian P."/>
            <person name="Stursova M."/>
            <person name="Weitz H."/>
            <person name="Taylor A."/>
            <person name="Grigoriev I.V."/>
            <person name="Nagy L.G."/>
            <person name="Martin F."/>
            <person name="Kauserud H."/>
        </authorList>
    </citation>
    <scope>NUCLEOTIDE SEQUENCE</scope>
    <source>
        <strain evidence="15">CBHHK002</strain>
    </source>
</reference>
<evidence type="ECO:0000313" key="16">
    <source>
        <dbReference type="Proteomes" id="UP001218218"/>
    </source>
</evidence>
<dbReference type="PROSITE" id="PS50127">
    <property type="entry name" value="UBC_2"/>
    <property type="match status" value="1"/>
</dbReference>
<protein>
    <recommendedName>
        <fullName evidence="11">Ubiquitin-conjugating enzyme E2 6</fullName>
        <ecNumber evidence="2">2.3.2.23</ecNumber>
    </recommendedName>
    <alternativeName>
        <fullName evidence="12">E2 ubiquitin-conjugating enzyme 6</fullName>
    </alternativeName>
</protein>
<evidence type="ECO:0000256" key="11">
    <source>
        <dbReference type="ARBA" id="ARBA00039885"/>
    </source>
</evidence>
<dbReference type="GO" id="GO:0005524">
    <property type="term" value="F:ATP binding"/>
    <property type="evidence" value="ECO:0007669"/>
    <property type="project" value="UniProtKB-KW"/>
</dbReference>
<evidence type="ECO:0000256" key="10">
    <source>
        <dbReference type="ARBA" id="ARBA00023136"/>
    </source>
</evidence>
<dbReference type="Pfam" id="PF00179">
    <property type="entry name" value="UQ_con"/>
    <property type="match status" value="1"/>
</dbReference>
<accession>A0AAD6ZN05</accession>
<dbReference type="CDD" id="cd23799">
    <property type="entry name" value="UBCc_UBE2J"/>
    <property type="match status" value="1"/>
</dbReference>
<comment type="subcellular location">
    <subcellularLocation>
        <location evidence="1">Endoplasmic reticulum membrane</location>
    </subcellularLocation>
</comment>
<proteinExistence type="predicted"/>
<evidence type="ECO:0000259" key="14">
    <source>
        <dbReference type="PROSITE" id="PS50127"/>
    </source>
</evidence>
<dbReference type="Proteomes" id="UP001218218">
    <property type="component" value="Unassembled WGS sequence"/>
</dbReference>
<dbReference type="Gene3D" id="3.10.110.10">
    <property type="entry name" value="Ubiquitin Conjugating Enzyme"/>
    <property type="match status" value="1"/>
</dbReference>
<organism evidence="15 16">
    <name type="scientific">Mycena albidolilacea</name>
    <dbReference type="NCBI Taxonomy" id="1033008"/>
    <lineage>
        <taxon>Eukaryota</taxon>
        <taxon>Fungi</taxon>
        <taxon>Dikarya</taxon>
        <taxon>Basidiomycota</taxon>
        <taxon>Agaricomycotina</taxon>
        <taxon>Agaricomycetes</taxon>
        <taxon>Agaricomycetidae</taxon>
        <taxon>Agaricales</taxon>
        <taxon>Marasmiineae</taxon>
        <taxon>Mycenaceae</taxon>
        <taxon>Mycena</taxon>
    </lineage>
</organism>
<dbReference type="InterPro" id="IPR016135">
    <property type="entry name" value="UBQ-conjugating_enzyme/RWD"/>
</dbReference>
<evidence type="ECO:0000256" key="12">
    <source>
        <dbReference type="ARBA" id="ARBA00042181"/>
    </source>
</evidence>
<evidence type="ECO:0000313" key="15">
    <source>
        <dbReference type="EMBL" id="KAJ7330544.1"/>
    </source>
</evidence>
<dbReference type="GO" id="GO:0005789">
    <property type="term" value="C:endoplasmic reticulum membrane"/>
    <property type="evidence" value="ECO:0007669"/>
    <property type="project" value="UniProtKB-SubCell"/>
</dbReference>
<evidence type="ECO:0000256" key="9">
    <source>
        <dbReference type="ARBA" id="ARBA00022989"/>
    </source>
</evidence>
<evidence type="ECO:0000256" key="3">
    <source>
        <dbReference type="ARBA" id="ARBA00022679"/>
    </source>
</evidence>
<name>A0AAD6ZN05_9AGAR</name>
<sequence>MASKAAYKRLTKEYVTMRREPPPFVWAAPDEKNILTWNFLIRGPSDSPFAGGEYHGVLQFPAEYPFKPPGIKMLTPSGRFHPDKKICFSMSDFHPGSWNPAWSVATILTGLLSFMLSDEMTTGSVTSSEAHKRAFAARSHAWNIAQPRFREAFPEHCSPLPRDLPNMGERERGVSAAAPPQHQAPQPLYVLPPSPGASSQSSATDKAAGEHGGVGVDAAWTASLGKVLWEKWRWGLLLALAVMVSRFSAPA</sequence>
<dbReference type="SUPFAM" id="SSF54495">
    <property type="entry name" value="UBC-like"/>
    <property type="match status" value="1"/>
</dbReference>
<dbReference type="SMART" id="SM00212">
    <property type="entry name" value="UBCc"/>
    <property type="match status" value="1"/>
</dbReference>
<dbReference type="GO" id="GO:0061631">
    <property type="term" value="F:ubiquitin conjugating enzyme activity"/>
    <property type="evidence" value="ECO:0007669"/>
    <property type="project" value="UniProtKB-EC"/>
</dbReference>
<gene>
    <name evidence="15" type="ORF">DFH08DRAFT_314660</name>
</gene>
<evidence type="ECO:0000256" key="4">
    <source>
        <dbReference type="ARBA" id="ARBA00022692"/>
    </source>
</evidence>
<comment type="caution">
    <text evidence="15">The sequence shown here is derived from an EMBL/GenBank/DDBJ whole genome shotgun (WGS) entry which is preliminary data.</text>
</comment>
<dbReference type="InterPro" id="IPR000608">
    <property type="entry name" value="UBC"/>
</dbReference>
<dbReference type="PANTHER" id="PTHR24067">
    <property type="entry name" value="UBIQUITIN-CONJUGATING ENZYME E2"/>
    <property type="match status" value="1"/>
</dbReference>
<keyword evidence="16" id="KW-1185">Reference proteome</keyword>
<keyword evidence="5" id="KW-0547">Nucleotide-binding</keyword>
<keyword evidence="6" id="KW-0833">Ubl conjugation pathway</keyword>
<feature type="compositionally biased region" description="Low complexity" evidence="13">
    <location>
        <begin position="176"/>
        <end position="187"/>
    </location>
</feature>
<feature type="domain" description="UBC core" evidence="14">
    <location>
        <begin position="5"/>
        <end position="162"/>
    </location>
</feature>
<evidence type="ECO:0000256" key="7">
    <source>
        <dbReference type="ARBA" id="ARBA00022824"/>
    </source>
</evidence>
<dbReference type="EC" id="2.3.2.23" evidence="2"/>